<evidence type="ECO:0000259" key="1">
    <source>
        <dbReference type="Pfam" id="PF23672"/>
    </source>
</evidence>
<keyword evidence="4" id="KW-1185">Reference proteome</keyword>
<dbReference type="EMBL" id="JAWJWE010000003">
    <property type="protein sequence ID" value="KAK6639120.1"/>
    <property type="molecule type" value="Genomic_DNA"/>
</dbReference>
<proteinExistence type="predicted"/>
<evidence type="ECO:0000313" key="2">
    <source>
        <dbReference type="EMBL" id="KAK6635707.1"/>
    </source>
</evidence>
<organism evidence="3 5">
    <name type="scientific">Polyplax serrata</name>
    <name type="common">Common mouse louse</name>
    <dbReference type="NCBI Taxonomy" id="468196"/>
    <lineage>
        <taxon>Eukaryota</taxon>
        <taxon>Metazoa</taxon>
        <taxon>Ecdysozoa</taxon>
        <taxon>Arthropoda</taxon>
        <taxon>Hexapoda</taxon>
        <taxon>Insecta</taxon>
        <taxon>Pterygota</taxon>
        <taxon>Neoptera</taxon>
        <taxon>Paraneoptera</taxon>
        <taxon>Psocodea</taxon>
        <taxon>Troctomorpha</taxon>
        <taxon>Phthiraptera</taxon>
        <taxon>Anoplura</taxon>
        <taxon>Polyplacidae</taxon>
        <taxon>Polyplax</taxon>
    </lineage>
</organism>
<evidence type="ECO:0000313" key="3">
    <source>
        <dbReference type="EMBL" id="KAK6639120.1"/>
    </source>
</evidence>
<comment type="caution">
    <text evidence="3">The sequence shown here is derived from an EMBL/GenBank/DDBJ whole genome shotgun (WGS) entry which is preliminary data.</text>
</comment>
<dbReference type="Proteomes" id="UP001359485">
    <property type="component" value="Unassembled WGS sequence"/>
</dbReference>
<gene>
    <name evidence="3" type="ORF">RUM43_007390</name>
    <name evidence="2" type="ORF">RUM44_000961</name>
</gene>
<reference evidence="3 5" key="1">
    <citation type="submission" date="2023-10" db="EMBL/GenBank/DDBJ databases">
        <title>Genomes of two closely related lineages of the louse Polyplax serrata with different host specificities.</title>
        <authorList>
            <person name="Martinu J."/>
            <person name="Tarabai H."/>
            <person name="Stefka J."/>
            <person name="Hypsa V."/>
        </authorList>
    </citation>
    <scope>NUCLEOTIDE SEQUENCE [LARGE SCALE GENOMIC DNA]</scope>
    <source>
        <strain evidence="2">98ZLc_SE</strain>
        <strain evidence="3">HR10_N</strain>
    </source>
</reference>
<dbReference type="PANTHER" id="PTHR22198:SF1">
    <property type="entry name" value="FERM DOMAIN-CONTAINING PROTEIN"/>
    <property type="match status" value="1"/>
</dbReference>
<dbReference type="AlphaFoldDB" id="A0AAN8S5F8"/>
<dbReference type="Proteomes" id="UP001372834">
    <property type="component" value="Unassembled WGS sequence"/>
</dbReference>
<name>A0AAN8S5F8_POLSC</name>
<evidence type="ECO:0000313" key="4">
    <source>
        <dbReference type="Proteomes" id="UP001359485"/>
    </source>
</evidence>
<dbReference type="PANTHER" id="PTHR22198">
    <property type="entry name" value="FERM DOMAIN-CONTAINING PROTEIN"/>
    <property type="match status" value="1"/>
</dbReference>
<dbReference type="EMBL" id="JAWJWF010000003">
    <property type="protein sequence ID" value="KAK6635707.1"/>
    <property type="molecule type" value="Genomic_DNA"/>
</dbReference>
<evidence type="ECO:0000313" key="5">
    <source>
        <dbReference type="Proteomes" id="UP001372834"/>
    </source>
</evidence>
<dbReference type="InterPro" id="IPR055577">
    <property type="entry name" value="DUF7153"/>
</dbReference>
<feature type="domain" description="DUF7153" evidence="1">
    <location>
        <begin position="15"/>
        <end position="150"/>
    </location>
</feature>
<dbReference type="Pfam" id="PF23672">
    <property type="entry name" value="DUF7153"/>
    <property type="match status" value="1"/>
</dbReference>
<protein>
    <recommendedName>
        <fullName evidence="1">DUF7153 domain-containing protein</fullName>
    </recommendedName>
</protein>
<sequence length="203" mass="23449">MTDNFDHLNENFGEVSLGQNITIHQAVYQEVRKIMPETELPQVAPVPQEQDKIGYILLGFKSLDRKFSQVMLDTWKDWTGARYIYMYLPDDLGLRRISLYYRQQPDDLNLFTYLVLVECHGITNGDKMVQLLDFAQRMRLERLTGYVSVYVGEKFQMADSPTPAFPVGSALDEIDLLSFPGRKTMGITNDIFNMNSIDRSSRM</sequence>
<accession>A0AAN8S5F8</accession>